<organism evidence="2 3">
    <name type="scientific">Filobasidium floriforme</name>
    <dbReference type="NCBI Taxonomy" id="5210"/>
    <lineage>
        <taxon>Eukaryota</taxon>
        <taxon>Fungi</taxon>
        <taxon>Dikarya</taxon>
        <taxon>Basidiomycota</taxon>
        <taxon>Agaricomycotina</taxon>
        <taxon>Tremellomycetes</taxon>
        <taxon>Filobasidiales</taxon>
        <taxon>Filobasidiaceae</taxon>
        <taxon>Filobasidium</taxon>
    </lineage>
</organism>
<dbReference type="PANTHER" id="PTHR35569:SF1">
    <property type="entry name" value="CYANAMIDE HYDRATASE DDI2-RELATED"/>
    <property type="match status" value="1"/>
</dbReference>
<dbReference type="Proteomes" id="UP000812966">
    <property type="component" value="Unassembled WGS sequence"/>
</dbReference>
<comment type="caution">
    <text evidence="2">The sequence shown here is derived from an EMBL/GenBank/DDBJ whole genome shotgun (WGS) entry which is preliminary data.</text>
</comment>
<dbReference type="SUPFAM" id="SSF109604">
    <property type="entry name" value="HD-domain/PDEase-like"/>
    <property type="match status" value="1"/>
</dbReference>
<sequence>MTYAPGFRPVSRDPADLPYAAAAFDITLADLPLPSSDLIEEAKQFLRPILGEPVWNHSHRAFLFGSAIAKGKLSDHIDYDAESFYLACLFHDIGCVPENIKKTKMSFEFWGGIQAREWLFSHGASNDLADSVAEAIFRHTDFNSGKISSNGQLIQLGTLFDNIHAHEEHISKDLVEEIIKQYPRPGWANCFAGAMQDEVDAKPWAHATELRESENWPKITNNALAKAE</sequence>
<dbReference type="InterPro" id="IPR006674">
    <property type="entry name" value="HD_domain"/>
</dbReference>
<dbReference type="NCBIfam" id="TIGR03401">
    <property type="entry name" value="cyanamide_fam"/>
    <property type="match status" value="1"/>
</dbReference>
<gene>
    <name evidence="2" type="ORF">FFLO_06436</name>
</gene>
<dbReference type="InterPro" id="IPR017771">
    <property type="entry name" value="Cyanamide_hydratase_HD"/>
</dbReference>
<reference evidence="2" key="1">
    <citation type="submission" date="2020-04" db="EMBL/GenBank/DDBJ databases">
        <title>Analysis of mating type loci in Filobasidium floriforme.</title>
        <authorList>
            <person name="Nowrousian M."/>
        </authorList>
    </citation>
    <scope>NUCLEOTIDE SEQUENCE</scope>
    <source>
        <strain evidence="2">CBS 6242</strain>
    </source>
</reference>
<dbReference type="Gene3D" id="1.10.3210.10">
    <property type="entry name" value="Hypothetical protein af1432"/>
    <property type="match status" value="1"/>
</dbReference>
<feature type="domain" description="HD" evidence="1">
    <location>
        <begin position="55"/>
        <end position="154"/>
    </location>
</feature>
<protein>
    <recommendedName>
        <fullName evidence="1">HD domain-containing protein</fullName>
    </recommendedName>
</protein>
<evidence type="ECO:0000313" key="2">
    <source>
        <dbReference type="EMBL" id="KAG7528058.1"/>
    </source>
</evidence>
<dbReference type="PANTHER" id="PTHR35569">
    <property type="entry name" value="CYANAMIDE HYDRATASE DDI2-RELATED"/>
    <property type="match status" value="1"/>
</dbReference>
<dbReference type="AlphaFoldDB" id="A0A8K0JF65"/>
<dbReference type="EMBL" id="JABELV010000210">
    <property type="protein sequence ID" value="KAG7528058.1"/>
    <property type="molecule type" value="Genomic_DNA"/>
</dbReference>
<dbReference type="InterPro" id="IPR003607">
    <property type="entry name" value="HD/PDEase_dom"/>
</dbReference>
<dbReference type="CDD" id="cd00077">
    <property type="entry name" value="HDc"/>
    <property type="match status" value="1"/>
</dbReference>
<accession>A0A8K0JF65</accession>
<evidence type="ECO:0000313" key="3">
    <source>
        <dbReference type="Proteomes" id="UP000812966"/>
    </source>
</evidence>
<name>A0A8K0JF65_9TREE</name>
<keyword evidence="3" id="KW-1185">Reference proteome</keyword>
<evidence type="ECO:0000259" key="1">
    <source>
        <dbReference type="Pfam" id="PF01966"/>
    </source>
</evidence>
<dbReference type="Pfam" id="PF01966">
    <property type="entry name" value="HD"/>
    <property type="match status" value="1"/>
</dbReference>
<proteinExistence type="predicted"/>